<evidence type="ECO:0000256" key="5">
    <source>
        <dbReference type="ARBA" id="ARBA00022898"/>
    </source>
</evidence>
<dbReference type="InterPro" id="IPR050596">
    <property type="entry name" value="AspAT/PAT-like"/>
</dbReference>
<evidence type="ECO:0000256" key="4">
    <source>
        <dbReference type="ARBA" id="ARBA00022679"/>
    </source>
</evidence>
<keyword evidence="8" id="KW-1185">Reference proteome</keyword>
<dbReference type="InterPro" id="IPR015424">
    <property type="entry name" value="PyrdxlP-dep_Trfase"/>
</dbReference>
<comment type="similarity">
    <text evidence="2">Belongs to the class-I pyridoxal-phosphate-dependent aminotransferase family.</text>
</comment>
<dbReference type="GO" id="GO:0030170">
    <property type="term" value="F:pyridoxal phosphate binding"/>
    <property type="evidence" value="ECO:0007669"/>
    <property type="project" value="InterPro"/>
</dbReference>
<keyword evidence="4 7" id="KW-0808">Transferase</keyword>
<dbReference type="EMBL" id="PVZG01000030">
    <property type="protein sequence ID" value="PRY19662.1"/>
    <property type="molecule type" value="Genomic_DNA"/>
</dbReference>
<dbReference type="Proteomes" id="UP000239209">
    <property type="component" value="Unassembled WGS sequence"/>
</dbReference>
<dbReference type="GO" id="GO:0008483">
    <property type="term" value="F:transaminase activity"/>
    <property type="evidence" value="ECO:0007669"/>
    <property type="project" value="UniProtKB-KW"/>
</dbReference>
<comment type="caution">
    <text evidence="7">The sequence shown here is derived from an EMBL/GenBank/DDBJ whole genome shotgun (WGS) entry which is preliminary data.</text>
</comment>
<feature type="domain" description="Aminotransferase class I/classII large" evidence="6">
    <location>
        <begin position="27"/>
        <end position="370"/>
    </location>
</feature>
<evidence type="ECO:0000256" key="3">
    <source>
        <dbReference type="ARBA" id="ARBA00022576"/>
    </source>
</evidence>
<dbReference type="InterPro" id="IPR004839">
    <property type="entry name" value="Aminotransferase_I/II_large"/>
</dbReference>
<dbReference type="GO" id="GO:0006520">
    <property type="term" value="P:amino acid metabolic process"/>
    <property type="evidence" value="ECO:0007669"/>
    <property type="project" value="InterPro"/>
</dbReference>
<gene>
    <name evidence="7" type="ORF">CLV70_13040</name>
</gene>
<evidence type="ECO:0000259" key="6">
    <source>
        <dbReference type="Pfam" id="PF00155"/>
    </source>
</evidence>
<name>A0A2T0RET7_9ACTN</name>
<evidence type="ECO:0000256" key="2">
    <source>
        <dbReference type="ARBA" id="ARBA00007441"/>
    </source>
</evidence>
<keyword evidence="5" id="KW-0663">Pyridoxal phosphate</keyword>
<dbReference type="AlphaFoldDB" id="A0A2T0RET7"/>
<dbReference type="PANTHER" id="PTHR46383:SF1">
    <property type="entry name" value="ASPARTATE AMINOTRANSFERASE"/>
    <property type="match status" value="1"/>
</dbReference>
<sequence>MRVAARIEELRRCSRRPALAPAPPGSVSLAMGEPDLPTPPPVIEAAAAALRRGDTHYADQQGLRKLRAELASRLPARPGPTWAAEDVLVTHGATAALAAVVLAMIGPGDRVVIPEPAYSLYADLVVLAGGTVDFVPLAPDLHWDLDALAAALPGAAMMLFSNPSNPTGIVHSRQELEALGGLLDGTGTLVVSDEAYHRLVYPGHVLTSALEIESLRDRTVYVQTFSKTYAMTGWRVGYLAGPREVVDAAAHVHRTCNGSLNTAVQYAALAALELPDSVVEAMADTYRRRREIVVAYLSGAPGLHLVPPEGAFYGFVRYDAGPPSEVVARELAERQVLVRAGAEYGPSGEGHIRISLAASTDDLRTGLERIVAHLGRARTESEGDRKMRNGDRCRHD</sequence>
<reference evidence="7 8" key="1">
    <citation type="submission" date="2018-03" db="EMBL/GenBank/DDBJ databases">
        <title>Genomic Encyclopedia of Archaeal and Bacterial Type Strains, Phase II (KMG-II): from individual species to whole genera.</title>
        <authorList>
            <person name="Goeker M."/>
        </authorList>
    </citation>
    <scope>NUCLEOTIDE SEQUENCE [LARGE SCALE GENOMIC DNA]</scope>
    <source>
        <strain evidence="7 8">DSM 45348</strain>
    </source>
</reference>
<dbReference type="SUPFAM" id="SSF53383">
    <property type="entry name" value="PLP-dependent transferases"/>
    <property type="match status" value="1"/>
</dbReference>
<dbReference type="Pfam" id="PF00155">
    <property type="entry name" value="Aminotran_1_2"/>
    <property type="match status" value="1"/>
</dbReference>
<dbReference type="CDD" id="cd00609">
    <property type="entry name" value="AAT_like"/>
    <property type="match status" value="1"/>
</dbReference>
<dbReference type="Gene3D" id="3.40.640.10">
    <property type="entry name" value="Type I PLP-dependent aspartate aminotransferase-like (Major domain)"/>
    <property type="match status" value="1"/>
</dbReference>
<dbReference type="InterPro" id="IPR015421">
    <property type="entry name" value="PyrdxlP-dep_Trfase_major"/>
</dbReference>
<dbReference type="PANTHER" id="PTHR46383">
    <property type="entry name" value="ASPARTATE AMINOTRANSFERASE"/>
    <property type="match status" value="1"/>
</dbReference>
<keyword evidence="3 7" id="KW-0032">Aminotransferase</keyword>
<dbReference type="OrthoDB" id="3224382at2"/>
<comment type="cofactor">
    <cofactor evidence="1">
        <name>pyridoxal 5'-phosphate</name>
        <dbReference type="ChEBI" id="CHEBI:597326"/>
    </cofactor>
</comment>
<dbReference type="RefSeq" id="WP_106130998.1">
    <property type="nucleotide sequence ID" value="NZ_PVZG01000030.1"/>
</dbReference>
<evidence type="ECO:0000313" key="8">
    <source>
        <dbReference type="Proteomes" id="UP000239209"/>
    </source>
</evidence>
<organism evidence="7 8">
    <name type="scientific">Pseudosporangium ferrugineum</name>
    <dbReference type="NCBI Taxonomy" id="439699"/>
    <lineage>
        <taxon>Bacteria</taxon>
        <taxon>Bacillati</taxon>
        <taxon>Actinomycetota</taxon>
        <taxon>Actinomycetes</taxon>
        <taxon>Micromonosporales</taxon>
        <taxon>Micromonosporaceae</taxon>
        <taxon>Pseudosporangium</taxon>
    </lineage>
</organism>
<proteinExistence type="inferred from homology"/>
<evidence type="ECO:0000313" key="7">
    <source>
        <dbReference type="EMBL" id="PRY19662.1"/>
    </source>
</evidence>
<evidence type="ECO:0000256" key="1">
    <source>
        <dbReference type="ARBA" id="ARBA00001933"/>
    </source>
</evidence>
<accession>A0A2T0RET7</accession>
<protein>
    <submittedName>
        <fullName evidence="7">Aspartate aminotransferase</fullName>
    </submittedName>
</protein>